<dbReference type="InterPro" id="IPR038728">
    <property type="entry name" value="YkvI-like"/>
</dbReference>
<sequence>MVKRTISIALSFVGLIVGVGFASGQEIQQYFVSYGTWGILGAILAAVIMAATGYTVLQLGSYYMADEHNEVLSGSLPTWVSKFLDLAIIATLFCIGFVMFAGAGENLKQQLGWPVWVGSVIMLVFVLAAGMLDVDKVSAVIGGITPFIIVFVVAASIYSFVDRSDSWGHLSEVASSIPNSFPNFALSSLNYVGLSLILSVSMAIVIGGSHLYPREAGWGGFFGGLTFGILLTISAVALLCSTATVKDDALPMLSLVNNINGGLGWVMAVVIYGMIFNTAIGMFYSLGRRLSANHPDKFRIIFVSATLAGFVLSFLGFKSLIATVYPALGYLGVFLIIVLLIAWFRGHSRIEDEAERRDRISELVERRDNPKKRFTSKQRRQLRHLVRASNIENAELREAVRKELDEESGDDSHDASSDENTSGEGAPTQGGLSDSEAETHGETSGGKTNDNSGGRSGSVPASASD</sequence>
<feature type="compositionally biased region" description="Basic and acidic residues" evidence="1">
    <location>
        <begin position="402"/>
        <end position="416"/>
    </location>
</feature>
<dbReference type="RefSeq" id="WP_303735357.1">
    <property type="nucleotide sequence ID" value="NZ_CAKZHK010000009.1"/>
</dbReference>
<dbReference type="Proteomes" id="UP000249432">
    <property type="component" value="Unassembled WGS sequence"/>
</dbReference>
<protein>
    <recommendedName>
        <fullName evidence="5">Membrane protein YkvI</fullName>
    </recommendedName>
</protein>
<gene>
    <name evidence="3" type="ORF">DI525_08875</name>
</gene>
<feature type="transmembrane region" description="Helical" evidence="2">
    <location>
        <begin position="323"/>
        <end position="344"/>
    </location>
</feature>
<keyword evidence="2" id="KW-0472">Membrane</keyword>
<feature type="transmembrane region" description="Helical" evidence="2">
    <location>
        <begin position="181"/>
        <end position="206"/>
    </location>
</feature>
<evidence type="ECO:0000313" key="3">
    <source>
        <dbReference type="EMBL" id="PZR03847.1"/>
    </source>
</evidence>
<dbReference type="PANTHER" id="PTHR37814:SF1">
    <property type="entry name" value="MEMBRANE PROTEIN"/>
    <property type="match status" value="1"/>
</dbReference>
<dbReference type="AlphaFoldDB" id="A0A2W5SQ36"/>
<evidence type="ECO:0000256" key="1">
    <source>
        <dbReference type="SAM" id="MobiDB-lite"/>
    </source>
</evidence>
<name>A0A2W5SQ36_9CORY</name>
<dbReference type="EMBL" id="QFRA01000027">
    <property type="protein sequence ID" value="PZR03847.1"/>
    <property type="molecule type" value="Genomic_DNA"/>
</dbReference>
<dbReference type="PANTHER" id="PTHR37814">
    <property type="entry name" value="CONSERVED MEMBRANE PROTEIN"/>
    <property type="match status" value="1"/>
</dbReference>
<evidence type="ECO:0008006" key="5">
    <source>
        <dbReference type="Google" id="ProtNLM"/>
    </source>
</evidence>
<keyword evidence="2" id="KW-0812">Transmembrane</keyword>
<feature type="transmembrane region" description="Helical" evidence="2">
    <location>
        <begin position="34"/>
        <end position="57"/>
    </location>
</feature>
<evidence type="ECO:0000313" key="4">
    <source>
        <dbReference type="Proteomes" id="UP000249432"/>
    </source>
</evidence>
<feature type="transmembrane region" description="Helical" evidence="2">
    <location>
        <begin position="113"/>
        <end position="132"/>
    </location>
</feature>
<evidence type="ECO:0000256" key="2">
    <source>
        <dbReference type="SAM" id="Phobius"/>
    </source>
</evidence>
<comment type="caution">
    <text evidence="3">The sequence shown here is derived from an EMBL/GenBank/DDBJ whole genome shotgun (WGS) entry which is preliminary data.</text>
</comment>
<feature type="transmembrane region" description="Helical" evidence="2">
    <location>
        <begin position="139"/>
        <end position="161"/>
    </location>
</feature>
<feature type="region of interest" description="Disordered" evidence="1">
    <location>
        <begin position="402"/>
        <end position="465"/>
    </location>
</feature>
<feature type="compositionally biased region" description="Polar residues" evidence="1">
    <location>
        <begin position="445"/>
        <end position="465"/>
    </location>
</feature>
<keyword evidence="2" id="KW-1133">Transmembrane helix</keyword>
<organism evidence="3 4">
    <name type="scientific">Corynebacterium kroppenstedtii</name>
    <dbReference type="NCBI Taxonomy" id="161879"/>
    <lineage>
        <taxon>Bacteria</taxon>
        <taxon>Bacillati</taxon>
        <taxon>Actinomycetota</taxon>
        <taxon>Actinomycetes</taxon>
        <taxon>Mycobacteriales</taxon>
        <taxon>Corynebacteriaceae</taxon>
        <taxon>Corynebacterium</taxon>
    </lineage>
</organism>
<feature type="transmembrane region" description="Helical" evidence="2">
    <location>
        <begin position="265"/>
        <end position="286"/>
    </location>
</feature>
<proteinExistence type="predicted"/>
<feature type="transmembrane region" description="Helical" evidence="2">
    <location>
        <begin position="83"/>
        <end position="101"/>
    </location>
</feature>
<accession>A0A2W5SQ36</accession>
<feature type="transmembrane region" description="Helical" evidence="2">
    <location>
        <begin position="218"/>
        <end position="245"/>
    </location>
</feature>
<feature type="transmembrane region" description="Helical" evidence="2">
    <location>
        <begin position="298"/>
        <end position="317"/>
    </location>
</feature>
<reference evidence="3 4" key="1">
    <citation type="submission" date="2017-08" db="EMBL/GenBank/DDBJ databases">
        <title>Infants hospitalized years apart are colonized by the same room-sourced microbial strains.</title>
        <authorList>
            <person name="Brooks B."/>
            <person name="Olm M.R."/>
            <person name="Firek B.A."/>
            <person name="Baker R."/>
            <person name="Thomas B.C."/>
            <person name="Morowitz M.J."/>
            <person name="Banfield J.F."/>
        </authorList>
    </citation>
    <scope>NUCLEOTIDE SEQUENCE [LARGE SCALE GENOMIC DNA]</scope>
    <source>
        <strain evidence="3">S2_003_000_R1_3</strain>
    </source>
</reference>